<dbReference type="AlphaFoldDB" id="A0A6P7G8I8"/>
<proteinExistence type="predicted"/>
<gene>
    <name evidence="1" type="primary">LOC114339044</name>
</gene>
<name>A0A6P7G8I8_DIAVI</name>
<reference evidence="1" key="1">
    <citation type="submission" date="2025-08" db="UniProtKB">
        <authorList>
            <consortium name="RefSeq"/>
        </authorList>
    </citation>
    <scope>IDENTIFICATION</scope>
    <source>
        <tissue evidence="1">Whole insect</tissue>
    </source>
</reference>
<evidence type="ECO:0000313" key="1">
    <source>
        <dbReference type="RefSeq" id="XP_028145471.1"/>
    </source>
</evidence>
<organism evidence="1">
    <name type="scientific">Diabrotica virgifera virgifera</name>
    <name type="common">western corn rootworm</name>
    <dbReference type="NCBI Taxonomy" id="50390"/>
    <lineage>
        <taxon>Eukaryota</taxon>
        <taxon>Metazoa</taxon>
        <taxon>Ecdysozoa</taxon>
        <taxon>Arthropoda</taxon>
        <taxon>Hexapoda</taxon>
        <taxon>Insecta</taxon>
        <taxon>Pterygota</taxon>
        <taxon>Neoptera</taxon>
        <taxon>Endopterygota</taxon>
        <taxon>Coleoptera</taxon>
        <taxon>Polyphaga</taxon>
        <taxon>Cucujiformia</taxon>
        <taxon>Chrysomeloidea</taxon>
        <taxon>Chrysomelidae</taxon>
        <taxon>Galerucinae</taxon>
        <taxon>Diabroticina</taxon>
        <taxon>Diabroticites</taxon>
        <taxon>Diabrotica</taxon>
    </lineage>
</organism>
<dbReference type="InParanoid" id="A0A6P7G8I8"/>
<accession>A0A6P7G8I8</accession>
<protein>
    <submittedName>
        <fullName evidence="1">Uncharacterized protein LOC114339044</fullName>
    </submittedName>
</protein>
<dbReference type="RefSeq" id="XP_028145471.1">
    <property type="nucleotide sequence ID" value="XM_028289670.1"/>
</dbReference>
<sequence>MNSRSKKIMALLNDNKTYTEAVKRIYRLTIIPLLEVYDIYNAKIAEAFSNDIIIFEEPPGVAVEEEILAADNGLGAGISSDQNKDNTSNQINNDVEPNIESDYELKICYY</sequence>